<dbReference type="SUPFAM" id="SSF53328">
    <property type="entry name" value="Formyltransferase"/>
    <property type="match status" value="1"/>
</dbReference>
<dbReference type="Pfam" id="PF00551">
    <property type="entry name" value="Formyl_trans_N"/>
    <property type="match status" value="1"/>
</dbReference>
<dbReference type="GO" id="GO:0004644">
    <property type="term" value="F:phosphoribosylglycinamide formyltransferase activity"/>
    <property type="evidence" value="ECO:0007669"/>
    <property type="project" value="UniProtKB-EC"/>
</dbReference>
<dbReference type="NCBIfam" id="TIGR00639">
    <property type="entry name" value="PurN"/>
    <property type="match status" value="1"/>
</dbReference>
<dbReference type="EC" id="2.1.2.2" evidence="2"/>
<dbReference type="FunCoup" id="A0A136JFL0">
    <property type="interactions" value="189"/>
</dbReference>
<gene>
    <name evidence="11" type="ORF">Micbo1qcDRAFT_131525</name>
</gene>
<comment type="similarity">
    <text evidence="6">Belongs to the GART family.</text>
</comment>
<keyword evidence="12" id="KW-1185">Reference proteome</keyword>
<dbReference type="InterPro" id="IPR002376">
    <property type="entry name" value="Formyl_transf_N"/>
</dbReference>
<dbReference type="Proteomes" id="UP000070501">
    <property type="component" value="Unassembled WGS sequence"/>
</dbReference>
<dbReference type="PANTHER" id="PTHR43369">
    <property type="entry name" value="PHOSPHORIBOSYLGLYCINAMIDE FORMYLTRANSFERASE"/>
    <property type="match status" value="1"/>
</dbReference>
<organism evidence="11 12">
    <name type="scientific">Microdochium bolleyi</name>
    <dbReference type="NCBI Taxonomy" id="196109"/>
    <lineage>
        <taxon>Eukaryota</taxon>
        <taxon>Fungi</taxon>
        <taxon>Dikarya</taxon>
        <taxon>Ascomycota</taxon>
        <taxon>Pezizomycotina</taxon>
        <taxon>Sordariomycetes</taxon>
        <taxon>Xylariomycetidae</taxon>
        <taxon>Xylariales</taxon>
        <taxon>Microdochiaceae</taxon>
        <taxon>Microdochium</taxon>
    </lineage>
</organism>
<evidence type="ECO:0000256" key="9">
    <source>
        <dbReference type="ARBA" id="ARBA00047664"/>
    </source>
</evidence>
<evidence type="ECO:0000313" key="11">
    <source>
        <dbReference type="EMBL" id="KXJ95932.1"/>
    </source>
</evidence>
<feature type="domain" description="Formyl transferase N-terminal" evidence="10">
    <location>
        <begin position="7"/>
        <end position="210"/>
    </location>
</feature>
<keyword evidence="5" id="KW-0658">Purine biosynthesis</keyword>
<dbReference type="EMBL" id="KQ964246">
    <property type="protein sequence ID" value="KXJ95932.1"/>
    <property type="molecule type" value="Genomic_DNA"/>
</dbReference>
<dbReference type="AlphaFoldDB" id="A0A136JFL0"/>
<keyword evidence="4 11" id="KW-0808">Transferase</keyword>
<evidence type="ECO:0000256" key="8">
    <source>
        <dbReference type="ARBA" id="ARBA00041682"/>
    </source>
</evidence>
<dbReference type="Gene3D" id="3.40.50.170">
    <property type="entry name" value="Formyl transferase, N-terminal domain"/>
    <property type="match status" value="1"/>
</dbReference>
<accession>A0A136JFL0</accession>
<name>A0A136JFL0_9PEZI</name>
<dbReference type="FunFam" id="3.40.50.170:FF:000009">
    <property type="entry name" value="Phosphoribosylglycinamide formyltransferase (Eurofung)"/>
    <property type="match status" value="1"/>
</dbReference>
<dbReference type="InterPro" id="IPR004607">
    <property type="entry name" value="GART"/>
</dbReference>
<dbReference type="GO" id="GO:0005737">
    <property type="term" value="C:cytoplasm"/>
    <property type="evidence" value="ECO:0007669"/>
    <property type="project" value="TreeGrafter"/>
</dbReference>
<dbReference type="InterPro" id="IPR036477">
    <property type="entry name" value="Formyl_transf_N_sf"/>
</dbReference>
<evidence type="ECO:0000256" key="7">
    <source>
        <dbReference type="ARBA" id="ARBA00041324"/>
    </source>
</evidence>
<evidence type="ECO:0000259" key="10">
    <source>
        <dbReference type="Pfam" id="PF00551"/>
    </source>
</evidence>
<evidence type="ECO:0000256" key="1">
    <source>
        <dbReference type="ARBA" id="ARBA00005054"/>
    </source>
</evidence>
<evidence type="ECO:0000256" key="4">
    <source>
        <dbReference type="ARBA" id="ARBA00022679"/>
    </source>
</evidence>
<evidence type="ECO:0000256" key="6">
    <source>
        <dbReference type="ARBA" id="ARBA00038440"/>
    </source>
</evidence>
<dbReference type="OrthoDB" id="5575075at2759"/>
<comment type="pathway">
    <text evidence="1">Purine metabolism; IMP biosynthesis via de novo pathway; N(2)-formyl-N(1)-(5-phospho-D-ribosyl)glycinamide from N(1)-(5-phospho-D-ribosyl)glycinamide (10-formyl THF route): step 1/1.</text>
</comment>
<evidence type="ECO:0000313" key="12">
    <source>
        <dbReference type="Proteomes" id="UP000070501"/>
    </source>
</evidence>
<evidence type="ECO:0000256" key="2">
    <source>
        <dbReference type="ARBA" id="ARBA00012254"/>
    </source>
</evidence>
<evidence type="ECO:0000256" key="5">
    <source>
        <dbReference type="ARBA" id="ARBA00022755"/>
    </source>
</evidence>
<protein>
    <recommendedName>
        <fullName evidence="3">Phosphoribosylglycinamide formyltransferase</fullName>
        <ecNumber evidence="2">2.1.2.2</ecNumber>
    </recommendedName>
    <alternativeName>
        <fullName evidence="8">5'-phosphoribosylglycinamide transformylase</fullName>
    </alternativeName>
    <alternativeName>
        <fullName evidence="7">GAR transformylase</fullName>
    </alternativeName>
</protein>
<reference evidence="12" key="1">
    <citation type="submission" date="2016-02" db="EMBL/GenBank/DDBJ databases">
        <title>Draft genome sequence of Microdochium bolleyi, a fungal endophyte of beachgrass.</title>
        <authorList>
            <consortium name="DOE Joint Genome Institute"/>
            <person name="David A.S."/>
            <person name="May G."/>
            <person name="Haridas S."/>
            <person name="Lim J."/>
            <person name="Wang M."/>
            <person name="Labutti K."/>
            <person name="Lipzen A."/>
            <person name="Barry K."/>
            <person name="Grigoriev I.V."/>
        </authorList>
    </citation>
    <scope>NUCLEOTIDE SEQUENCE [LARGE SCALE GENOMIC DNA]</scope>
    <source>
        <strain evidence="12">J235TASD1</strain>
    </source>
</reference>
<evidence type="ECO:0000256" key="3">
    <source>
        <dbReference type="ARBA" id="ARBA00022076"/>
    </source>
</evidence>
<proteinExistence type="inferred from homology"/>
<dbReference type="STRING" id="196109.A0A136JFL0"/>
<dbReference type="InParanoid" id="A0A136JFL0"/>
<dbReference type="PANTHER" id="PTHR43369:SF2">
    <property type="entry name" value="PHOSPHORIBOSYLGLYCINAMIDE FORMYLTRANSFERASE"/>
    <property type="match status" value="1"/>
</dbReference>
<dbReference type="HAMAP" id="MF_01930">
    <property type="entry name" value="PurN"/>
    <property type="match status" value="1"/>
</dbReference>
<comment type="catalytic activity">
    <reaction evidence="9">
        <text>N(1)-(5-phospho-beta-D-ribosyl)glycinamide + (6R)-10-formyltetrahydrofolate = N(2)-formyl-N(1)-(5-phospho-beta-D-ribosyl)glycinamide + (6S)-5,6,7,8-tetrahydrofolate + H(+)</text>
        <dbReference type="Rhea" id="RHEA:15053"/>
        <dbReference type="ChEBI" id="CHEBI:15378"/>
        <dbReference type="ChEBI" id="CHEBI:57453"/>
        <dbReference type="ChEBI" id="CHEBI:143788"/>
        <dbReference type="ChEBI" id="CHEBI:147286"/>
        <dbReference type="ChEBI" id="CHEBI:195366"/>
        <dbReference type="EC" id="2.1.2.2"/>
    </reaction>
</comment>
<dbReference type="GO" id="GO:0006189">
    <property type="term" value="P:'de novo' IMP biosynthetic process"/>
    <property type="evidence" value="ECO:0007669"/>
    <property type="project" value="InterPro"/>
</dbReference>
<sequence>MASDKTRISVLCSGSGSNLQAIIDACASGRIADGEIIRVTVNRKNAFSQQRAERAGIPTAYFNMVAERFQAAGEKDVEKLKEARLAYDAALAERILQDKPELVVLAGWMHVFTVNFLNPVKAAGVPIINLHPALPGKYDGAGAIERAYSDFQAGKLENNRTGIMIHYVIAEVDRGEPILVEEIECRQGESLDEFSDRLHKHEHELVVRAVTKLSTEIAAAKKKKQQQQQ</sequence>